<evidence type="ECO:0000256" key="8">
    <source>
        <dbReference type="ARBA" id="ARBA00023145"/>
    </source>
</evidence>
<evidence type="ECO:0000256" key="9">
    <source>
        <dbReference type="HAMAP-Rule" id="MF_02113"/>
    </source>
</evidence>
<dbReference type="PROSITE" id="PS00854">
    <property type="entry name" value="PROTEASOME_BETA_1"/>
    <property type="match status" value="1"/>
</dbReference>
<dbReference type="Proteomes" id="UP000281962">
    <property type="component" value="Unassembled WGS sequence"/>
</dbReference>
<dbReference type="AlphaFoldDB" id="A0A497EV95"/>
<evidence type="ECO:0000256" key="1">
    <source>
        <dbReference type="ARBA" id="ARBA00001198"/>
    </source>
</evidence>
<evidence type="ECO:0000256" key="4">
    <source>
        <dbReference type="ARBA" id="ARBA00022698"/>
    </source>
</evidence>
<dbReference type="Gene3D" id="3.60.20.10">
    <property type="entry name" value="Glutamine Phosphoribosylpyrophosphate, subunit 1, domain 1"/>
    <property type="match status" value="1"/>
</dbReference>
<evidence type="ECO:0000256" key="2">
    <source>
        <dbReference type="ARBA" id="ARBA00022490"/>
    </source>
</evidence>
<feature type="chain" id="PRO_5023334350" description="Proteasome subunit beta" evidence="9">
    <location>
        <begin position="22"/>
        <end position="216"/>
    </location>
</feature>
<proteinExistence type="inferred from homology"/>
<dbReference type="NCBIfam" id="TIGR03634">
    <property type="entry name" value="arc_protsome_B"/>
    <property type="match status" value="1"/>
</dbReference>
<dbReference type="EMBL" id="QMQY01000024">
    <property type="protein sequence ID" value="RLE51076.1"/>
    <property type="molecule type" value="Genomic_DNA"/>
</dbReference>
<dbReference type="PROSITE" id="PS51476">
    <property type="entry name" value="PROTEASOME_BETA_2"/>
    <property type="match status" value="1"/>
</dbReference>
<keyword evidence="5 9" id="KW-0378">Hydrolase</keyword>
<keyword evidence="7 9" id="KW-0647">Proteasome</keyword>
<dbReference type="SUPFAM" id="SSF56235">
    <property type="entry name" value="N-terminal nucleophile aminohydrolases (Ntn hydrolases)"/>
    <property type="match status" value="1"/>
</dbReference>
<dbReference type="GO" id="GO:0005737">
    <property type="term" value="C:cytoplasm"/>
    <property type="evidence" value="ECO:0007669"/>
    <property type="project" value="UniProtKB-SubCell"/>
</dbReference>
<dbReference type="InterPro" id="IPR016050">
    <property type="entry name" value="Proteasome_bsu_CS"/>
</dbReference>
<dbReference type="PRINTS" id="PR00141">
    <property type="entry name" value="PROTEASOME"/>
</dbReference>
<evidence type="ECO:0000256" key="6">
    <source>
        <dbReference type="ARBA" id="ARBA00022813"/>
    </source>
</evidence>
<organism evidence="11 12">
    <name type="scientific">Thermoproteota archaeon</name>
    <dbReference type="NCBI Taxonomy" id="2056631"/>
    <lineage>
        <taxon>Archaea</taxon>
        <taxon>Thermoproteota</taxon>
    </lineage>
</organism>
<dbReference type="PANTHER" id="PTHR32194">
    <property type="entry name" value="METALLOPROTEASE TLDD"/>
    <property type="match status" value="1"/>
</dbReference>
<keyword evidence="4 9" id="KW-0888">Threonine protease</keyword>
<sequence>MFNLSSPDKRNELLQKIHVTGTTTIGVVCKDGVILGADRRVTSGHIIVHKRTRKIYRLDEHLAATIAGVVADAQQIMDIVSINARLYRYYTGSPMKVKSAATLLSNILVDSRSLPYIVQVLVGGVDITGPRLYAIDPFGSLTEEKYVATGSGSPTAIGLLEDLFRPEMSIKEALPIVARAIQAAIKRDPASGGGFDIVIISHDKYEEIPCEKFSFN</sequence>
<comment type="subunit">
    <text evidence="9">The 20S proteasome core is composed of 14 alpha and 14 beta subunits that assemble into four stacked heptameric rings, resulting in a barrel-shaped structure. The two inner rings, each composed of seven catalytic beta subunits, are sandwiched by two outer rings, each composed of seven alpha subunits. The catalytic chamber with the active sites is on the inside of the barrel. Has a gated structure, the ends of the cylinder being occluded by the N-termini of the alpha-subunits. Is capped at one or both ends by the proteasome regulatory ATPase, PAN.</text>
</comment>
<keyword evidence="2 9" id="KW-0963">Cytoplasm</keyword>
<comment type="similarity">
    <text evidence="9">Belongs to the peptidase T1B family.</text>
</comment>
<keyword evidence="3 9" id="KW-0645">Protease</keyword>
<evidence type="ECO:0000313" key="12">
    <source>
        <dbReference type="Proteomes" id="UP000281962"/>
    </source>
</evidence>
<dbReference type="GO" id="GO:0004298">
    <property type="term" value="F:threonine-type endopeptidase activity"/>
    <property type="evidence" value="ECO:0007669"/>
    <property type="project" value="UniProtKB-UniRule"/>
</dbReference>
<dbReference type="HAMAP" id="MF_02113_A">
    <property type="entry name" value="Proteasome_B_A"/>
    <property type="match status" value="1"/>
</dbReference>
<reference evidence="11 12" key="1">
    <citation type="submission" date="2018-06" db="EMBL/GenBank/DDBJ databases">
        <title>Extensive metabolic versatility and redundancy in microbially diverse, dynamic hydrothermal sediments.</title>
        <authorList>
            <person name="Dombrowski N."/>
            <person name="Teske A."/>
            <person name="Baker B.J."/>
        </authorList>
    </citation>
    <scope>NUCLEOTIDE SEQUENCE [LARGE SCALE GENOMIC DNA]</scope>
    <source>
        <strain evidence="11">B30_G17</strain>
    </source>
</reference>
<evidence type="ECO:0000313" key="11">
    <source>
        <dbReference type="EMBL" id="RLE51076.1"/>
    </source>
</evidence>
<dbReference type="EC" id="3.4.25.1" evidence="9"/>
<evidence type="ECO:0000256" key="5">
    <source>
        <dbReference type="ARBA" id="ARBA00022801"/>
    </source>
</evidence>
<keyword evidence="6 9" id="KW-0068">Autocatalytic cleavage</keyword>
<dbReference type="Pfam" id="PF00227">
    <property type="entry name" value="Proteasome"/>
    <property type="match status" value="1"/>
</dbReference>
<evidence type="ECO:0000256" key="7">
    <source>
        <dbReference type="ARBA" id="ARBA00022942"/>
    </source>
</evidence>
<comment type="caution">
    <text evidence="11">The sequence shown here is derived from an EMBL/GenBank/DDBJ whole genome shotgun (WGS) entry which is preliminary data.</text>
</comment>
<dbReference type="InterPro" id="IPR000243">
    <property type="entry name" value="Pept_T1A_subB"/>
</dbReference>
<dbReference type="GO" id="GO:0010498">
    <property type="term" value="P:proteasomal protein catabolic process"/>
    <property type="evidence" value="ECO:0007669"/>
    <property type="project" value="UniProtKB-UniRule"/>
</dbReference>
<feature type="propeptide" id="PRO_5019874029" description="Removed in mature form; by autocatalysis" evidence="9">
    <location>
        <begin position="1"/>
        <end position="21"/>
    </location>
</feature>
<dbReference type="PANTHER" id="PTHR32194:SF0">
    <property type="entry name" value="ATP-DEPENDENT PROTEASE SUBUNIT HSLV"/>
    <property type="match status" value="1"/>
</dbReference>
<gene>
    <name evidence="9 11" type="primary">psmB</name>
    <name evidence="11" type="ORF">DRJ21_00900</name>
</gene>
<comment type="activity regulation">
    <text evidence="9">The formation of the proteasomal ATPase PAN-20S proteasome complex, via the docking of the C-termini of PAN into the intersubunit pockets in the alpha-rings, triggers opening of the gate for substrate entry. Interconversion between the open-gate and close-gate conformations leads to a dynamic regulation of the 20S proteasome proteolysis activity.</text>
</comment>
<evidence type="ECO:0000256" key="3">
    <source>
        <dbReference type="ARBA" id="ARBA00022670"/>
    </source>
</evidence>
<accession>A0A497EV95</accession>
<comment type="catalytic activity">
    <reaction evidence="1 9">
        <text>Cleavage of peptide bonds with very broad specificity.</text>
        <dbReference type="EC" id="3.4.25.1"/>
    </reaction>
</comment>
<dbReference type="GO" id="GO:0019774">
    <property type="term" value="C:proteasome core complex, beta-subunit complex"/>
    <property type="evidence" value="ECO:0007669"/>
    <property type="project" value="UniProtKB-UniRule"/>
</dbReference>
<dbReference type="InterPro" id="IPR029055">
    <property type="entry name" value="Ntn_hydrolases_N"/>
</dbReference>
<comment type="function">
    <text evidence="9">Component of the proteasome core, a large protease complex with broad specificity involved in protein degradation.</text>
</comment>
<keyword evidence="8 9" id="KW-0865">Zymogen</keyword>
<dbReference type="InterPro" id="IPR001353">
    <property type="entry name" value="Proteasome_sua/b"/>
</dbReference>
<dbReference type="InterPro" id="IPR023333">
    <property type="entry name" value="Proteasome_suB-type"/>
</dbReference>
<evidence type="ECO:0000256" key="10">
    <source>
        <dbReference type="PIRSR" id="PIRSR600243-1"/>
    </source>
</evidence>
<comment type="subcellular location">
    <subcellularLocation>
        <location evidence="9">Cytoplasm</location>
    </subcellularLocation>
</comment>
<feature type="active site" description="Nucleophile" evidence="9 10">
    <location>
        <position position="22"/>
    </location>
</feature>
<protein>
    <recommendedName>
        <fullName evidence="9">Proteasome subunit beta</fullName>
        <ecNumber evidence="9">3.4.25.1</ecNumber>
    </recommendedName>
    <alternativeName>
        <fullName evidence="9">20S proteasome beta subunit</fullName>
    </alternativeName>
    <alternativeName>
        <fullName evidence="9">Proteasome core protein PsmB</fullName>
    </alternativeName>
</protein>
<name>A0A497EV95_9CREN</name>
<dbReference type="InterPro" id="IPR019983">
    <property type="entry name" value="Pept_T1A_Psome_bsu_arc"/>
</dbReference>